<feature type="compositionally biased region" description="Low complexity" evidence="1">
    <location>
        <begin position="439"/>
        <end position="455"/>
    </location>
</feature>
<gene>
    <name evidence="3" type="ORF">OG477_35140</name>
</gene>
<evidence type="ECO:0000259" key="2">
    <source>
        <dbReference type="PROSITE" id="PS51178"/>
    </source>
</evidence>
<feature type="compositionally biased region" description="Pro residues" evidence="1">
    <location>
        <begin position="420"/>
        <end position="438"/>
    </location>
</feature>
<protein>
    <submittedName>
        <fullName evidence="3">PASTA domain-containing protein</fullName>
    </submittedName>
</protein>
<dbReference type="InterPro" id="IPR046704">
    <property type="entry name" value="DUF6777"/>
</dbReference>
<proteinExistence type="predicted"/>
<feature type="compositionally biased region" description="Low complexity" evidence="1">
    <location>
        <begin position="375"/>
        <end position="384"/>
    </location>
</feature>
<dbReference type="Pfam" id="PF03793">
    <property type="entry name" value="PASTA"/>
    <property type="match status" value="1"/>
</dbReference>
<feature type="domain" description="PASTA" evidence="2">
    <location>
        <begin position="254"/>
        <end position="319"/>
    </location>
</feature>
<dbReference type="PROSITE" id="PS51257">
    <property type="entry name" value="PROKAR_LIPOPROTEIN"/>
    <property type="match status" value="1"/>
</dbReference>
<evidence type="ECO:0000256" key="1">
    <source>
        <dbReference type="SAM" id="MobiDB-lite"/>
    </source>
</evidence>
<dbReference type="Gene3D" id="3.30.10.20">
    <property type="match status" value="1"/>
</dbReference>
<feature type="region of interest" description="Disordered" evidence="1">
    <location>
        <begin position="320"/>
        <end position="480"/>
    </location>
</feature>
<reference evidence="3" key="1">
    <citation type="submission" date="2022-10" db="EMBL/GenBank/DDBJ databases">
        <title>The complete genomes of actinobacterial strains from the NBC collection.</title>
        <authorList>
            <person name="Joergensen T.S."/>
            <person name="Alvarez Arevalo M."/>
            <person name="Sterndorff E.B."/>
            <person name="Faurdal D."/>
            <person name="Vuksanovic O."/>
            <person name="Mourched A.-S."/>
            <person name="Charusanti P."/>
            <person name="Shaw S."/>
            <person name="Blin K."/>
            <person name="Weber T."/>
        </authorList>
    </citation>
    <scope>NUCLEOTIDE SEQUENCE</scope>
    <source>
        <strain evidence="3">NBC 00180</strain>
    </source>
</reference>
<sequence length="480" mass="48782">MALRVFVHRSEIAAIRRIAVLLVFVLALSGCDRNTPLSVVKAVAAGVPSLAPFFDENQGLGRDAQVRAPAAHGGLQQGDTPGLYGGSKQPTICDVVRLEEFLTDPANERKAQAWAAALSISAAEIPGYLGRLTPVLLRHDTLVKNHDYKKSKAVPFNALLQTGIAILVDERGLPAVKCSCGNPLRPFEGDTTRIKVEFDDRNEEWKGYEKSSVVAVRPAPRKVEQLALVDVQEPDRGVNRPVGTTGEDDTEFDTRERRAVPDLTGTTFGQASRRLAGKGLAAALVGGGLPPDNARVTASDPPAGTELRFGEYVTLSVAGGATSGGSSTGTSTPPRSGSGSEPGSSESTRDPSSSLPSSSSSSSSPPSGSAPPPSSSGSGSSGPSSPGPTSGPPTSGPPSSATPPSSDPASSDPPSSSAKPPSPEDPTSSAPPPPPTGSPPQTTSSAPTSAPVTSSAPPPETSRPATSAPSTGRPSASSTA</sequence>
<feature type="compositionally biased region" description="Low complexity" evidence="1">
    <location>
        <begin position="397"/>
        <end position="419"/>
    </location>
</feature>
<evidence type="ECO:0000313" key="3">
    <source>
        <dbReference type="EMBL" id="WTP90275.1"/>
    </source>
</evidence>
<dbReference type="AlphaFoldDB" id="A0AAU1I5D7"/>
<dbReference type="CDD" id="cd06577">
    <property type="entry name" value="PASTA_pknB"/>
    <property type="match status" value="1"/>
</dbReference>
<dbReference type="PROSITE" id="PS51178">
    <property type="entry name" value="PASTA"/>
    <property type="match status" value="1"/>
</dbReference>
<organism evidence="3">
    <name type="scientific">Streptomyces sp. NBC_00180</name>
    <dbReference type="NCBI Taxonomy" id="2903632"/>
    <lineage>
        <taxon>Bacteria</taxon>
        <taxon>Bacillati</taxon>
        <taxon>Actinomycetota</taxon>
        <taxon>Actinomycetes</taxon>
        <taxon>Kitasatosporales</taxon>
        <taxon>Streptomycetaceae</taxon>
        <taxon>Streptomyces</taxon>
    </lineage>
</organism>
<accession>A0AAU1I5D7</accession>
<feature type="compositionally biased region" description="Polar residues" evidence="1">
    <location>
        <begin position="463"/>
        <end position="480"/>
    </location>
</feature>
<feature type="compositionally biased region" description="Low complexity" evidence="1">
    <location>
        <begin position="328"/>
        <end position="367"/>
    </location>
</feature>
<dbReference type="Pfam" id="PF20568">
    <property type="entry name" value="DUF6777"/>
    <property type="match status" value="1"/>
</dbReference>
<dbReference type="InterPro" id="IPR005543">
    <property type="entry name" value="PASTA_dom"/>
</dbReference>
<feature type="compositionally biased region" description="Pro residues" evidence="1">
    <location>
        <begin position="385"/>
        <end position="396"/>
    </location>
</feature>
<dbReference type="EMBL" id="CP108140">
    <property type="protein sequence ID" value="WTP90275.1"/>
    <property type="molecule type" value="Genomic_DNA"/>
</dbReference>
<name>A0AAU1I5D7_9ACTN</name>